<proteinExistence type="predicted"/>
<feature type="region of interest" description="Disordered" evidence="1">
    <location>
        <begin position="243"/>
        <end position="266"/>
    </location>
</feature>
<dbReference type="RefSeq" id="WP_085256586.1">
    <property type="nucleotide sequence ID" value="NZ_AP022573.1"/>
</dbReference>
<evidence type="ECO:0000256" key="1">
    <source>
        <dbReference type="SAM" id="MobiDB-lite"/>
    </source>
</evidence>
<dbReference type="Gene3D" id="3.40.50.410">
    <property type="entry name" value="von Willebrand factor, type A domain"/>
    <property type="match status" value="1"/>
</dbReference>
<dbReference type="Proteomes" id="UP000193387">
    <property type="component" value="Unassembled WGS sequence"/>
</dbReference>
<sequence length="266" mass="27700">MNTALREALSPVPAAVNASRLLDPRSLGPGDHRAEPKAAASPDPVEVAINLAPPGSCSAGGTTTFVVLDESAGVTGSGGNDPLSRRHAEAALAIRHVAAACRCRRDRVALVPFDRGSAGFVAPQPLTRNGLRTITRGLQRLSHGMGLSSELGPPLDYVETQASQQRGDVALVVFSDLLLTDQNPSTVLTRLRAFPGYVHAVVLGAIPPSVLVDDPYVAVTRLTPSTPPGEAAHAVFDGLNHYRSPSSTTGSAAHPTESPHRKELSA</sequence>
<gene>
    <name evidence="2" type="ORF">AWC23_17070</name>
</gene>
<feature type="region of interest" description="Disordered" evidence="1">
    <location>
        <begin position="20"/>
        <end position="42"/>
    </location>
</feature>
<comment type="caution">
    <text evidence="2">The sequence shown here is derived from an EMBL/GenBank/DDBJ whole genome shotgun (WGS) entry which is preliminary data.</text>
</comment>
<feature type="compositionally biased region" description="Basic and acidic residues" evidence="1">
    <location>
        <begin position="257"/>
        <end position="266"/>
    </location>
</feature>
<dbReference type="InterPro" id="IPR036465">
    <property type="entry name" value="vWFA_dom_sf"/>
</dbReference>
<evidence type="ECO:0008006" key="4">
    <source>
        <dbReference type="Google" id="ProtNLM"/>
    </source>
</evidence>
<dbReference type="AlphaFoldDB" id="A0AAJ3TUB1"/>
<dbReference type="EMBL" id="LQPR01000040">
    <property type="protein sequence ID" value="ORW70364.1"/>
    <property type="molecule type" value="Genomic_DNA"/>
</dbReference>
<keyword evidence="3" id="KW-1185">Reference proteome</keyword>
<reference evidence="2 3" key="1">
    <citation type="submission" date="2016-01" db="EMBL/GenBank/DDBJ databases">
        <title>The new phylogeny of the genus Mycobacterium.</title>
        <authorList>
            <person name="Tarcisio F."/>
            <person name="Conor M."/>
            <person name="Antonella G."/>
            <person name="Elisabetta G."/>
            <person name="Giulia F.S."/>
            <person name="Sara T."/>
            <person name="Anna F."/>
            <person name="Clotilde B."/>
            <person name="Roberto B."/>
            <person name="Veronica D.S."/>
            <person name="Fabio R."/>
            <person name="Monica P."/>
            <person name="Olivier J."/>
            <person name="Enrico T."/>
            <person name="Nicola S."/>
        </authorList>
    </citation>
    <scope>NUCLEOTIDE SEQUENCE [LARGE SCALE GENOMIC DNA]</scope>
    <source>
        <strain evidence="2 3">DSM 44616</strain>
    </source>
</reference>
<dbReference type="SUPFAM" id="SSF53300">
    <property type="entry name" value="vWA-like"/>
    <property type="match status" value="1"/>
</dbReference>
<evidence type="ECO:0000313" key="3">
    <source>
        <dbReference type="Proteomes" id="UP000193387"/>
    </source>
</evidence>
<name>A0AAJ3TUB1_9MYCO</name>
<evidence type="ECO:0000313" key="2">
    <source>
        <dbReference type="EMBL" id="ORW70364.1"/>
    </source>
</evidence>
<accession>A0AAJ3TUB1</accession>
<organism evidence="2 3">
    <name type="scientific">Mycobacterium saskatchewanense</name>
    <dbReference type="NCBI Taxonomy" id="220927"/>
    <lineage>
        <taxon>Bacteria</taxon>
        <taxon>Bacillati</taxon>
        <taxon>Actinomycetota</taxon>
        <taxon>Actinomycetes</taxon>
        <taxon>Mycobacteriales</taxon>
        <taxon>Mycobacteriaceae</taxon>
        <taxon>Mycobacterium</taxon>
        <taxon>Mycobacterium simiae complex</taxon>
    </lineage>
</organism>
<protein>
    <recommendedName>
        <fullName evidence="4">VWFA domain-containing protein</fullName>
    </recommendedName>
</protein>